<dbReference type="Gramene" id="Dexi1B01G0021440.1">
    <property type="protein sequence ID" value="Dexi1B01G0021440.1:cds"/>
    <property type="gene ID" value="Dexi1B01G0021440"/>
</dbReference>
<dbReference type="GO" id="GO:0004252">
    <property type="term" value="F:serine-type endopeptidase activity"/>
    <property type="evidence" value="ECO:0007669"/>
    <property type="project" value="UniProtKB-UniRule"/>
</dbReference>
<sequence>MDSSRITVLFVLSSGLLLAATATHETLSSPSNMGEGVVIGVLDDGIDAGHPSFADEGMPPPPATWRGRCKHPGVASCNNKLVGAREFTRHLLRGGHPSAPAARAPSGTHGTHASSVAAGAPVRLASGDGEVVSGVAPRAHLAFYQVCSASSGCSRGPIMHAVETALADGVDVISMSLGDDDGEGAGFHDDPVVAATFSAVMRGVFVCAAAGNNGGASSVTNDAPWILTVGASSSQSTIPAFSSRGPSRNNGGVMKPDIVGPGVNILGAVPRRSRHHGRPSFASLSGTSMAAPHLSGVAAVIKSAHPAWSPAAIKSAIMTTADASATDEQTGAPASHFAMGAGLVDAAKAVDPGLVYDVSPEEYIPYLCGLGYTDDQVNRIIYPAPAVRCTEMEITEAKDLNTPSIMVELMADRPAVTVRRTVTNVGKARSVYWVDVSAPEGVSITVFPGELQFDEVNQKASFTVTVERDSGAALAASEILGAHIAWVSEEHVVRTVLHLSLHAAVFLLASLLASTAVAHNDHGVHKNYLIIVRTPYEYDRNLFKDVSSWHASLLASVCDMAEEELDKDPSAMARLIYSYRHVVNGFAARLTDEEVRAMATKDWFVKAMPEKTYHLMTTHTPQLLGLTGVKSFRGGLWEKTNMGDGIIIGVLDDGIRPGHPSFDATGIKPPPAKWKGRCDFNATVCNNKLIGARSFYESAKWKWKGIDDPVLPVSEGSHGTHTSSTAAGAFVPGANVMGNGLGTASGMAPRARIAVYQVCFVDKGCDRDDILAALDDAVDDGVDVLSLSLGDDEAGDFAYDPIAVGGYTAIMKGVFVSAAGGNMGPDPATVANEAPWLLTVAAATTDRRFVASVKLGNGVEVDGESLFQPKGYLSVQTPLVRDRSDGTCSDEKVLTPEHVGGKIVVCDAGGNFTALEMGAALKKAGAAGMVVILMEELGSVIQPKAHALPASQVTYVSGQMIRAYMNATANPTGELIFKGTMLGNLDSPVVAAFSSRGPSKQNQGILKPDITGPGVNIIAGVPKPAGLMTPPNPMASMFDILSGTSMSTPHLAGIAAVLKRAHPTWTPAAIKSALITTADTTDHRGKPIAAHDGRPANTLTVGAGFVNPMKALKPGLVYNLTAPDYIPYLCGLRYSDHEINSIIHPLPPVECAKMAVVEQKDLNYPSITAFLDQEPYVVNVTRVVTNVGRARSVYVAKVEVPSTVSVTVTPDTLRFKKMNQVKGFTVTIRPVGAPMKKGIAEGQLKWVSQENVVRSPILVSFKKFQNGVPFPGLIGHGSEPRQSCTPSPAAYAPNLATHALQRRVDQADDTEEVSFRGRRRTSCPNGSLAAPDPHGMLLILKAEVGQRLTGQIRPARKPTSGRYGEKRSAVREKEDE</sequence>
<dbReference type="Gene3D" id="2.60.40.2310">
    <property type="match status" value="2"/>
</dbReference>
<evidence type="ECO:0000256" key="4">
    <source>
        <dbReference type="ARBA" id="ARBA00022729"/>
    </source>
</evidence>
<organism evidence="16 17">
    <name type="scientific">Digitaria exilis</name>
    <dbReference type="NCBI Taxonomy" id="1010633"/>
    <lineage>
        <taxon>Eukaryota</taxon>
        <taxon>Viridiplantae</taxon>
        <taxon>Streptophyta</taxon>
        <taxon>Embryophyta</taxon>
        <taxon>Tracheophyta</taxon>
        <taxon>Spermatophyta</taxon>
        <taxon>Magnoliopsida</taxon>
        <taxon>Liliopsida</taxon>
        <taxon>Poales</taxon>
        <taxon>Poaceae</taxon>
        <taxon>PACMAD clade</taxon>
        <taxon>Panicoideae</taxon>
        <taxon>Panicodae</taxon>
        <taxon>Paniceae</taxon>
        <taxon>Anthephorinae</taxon>
        <taxon>Digitaria</taxon>
    </lineage>
</organism>
<dbReference type="Pfam" id="PF05922">
    <property type="entry name" value="Inhibitor_I9"/>
    <property type="match status" value="1"/>
</dbReference>
<feature type="region of interest" description="Disordered" evidence="10">
    <location>
        <begin position="237"/>
        <end position="256"/>
    </location>
</feature>
<dbReference type="PRINTS" id="PR00723">
    <property type="entry name" value="SUBTILISIN"/>
</dbReference>
<dbReference type="InterPro" id="IPR041469">
    <property type="entry name" value="Subtilisin-like_FN3"/>
</dbReference>
<feature type="region of interest" description="Disordered" evidence="10">
    <location>
        <begin position="1307"/>
        <end position="1330"/>
    </location>
</feature>
<feature type="active site" description="Charge relay system" evidence="9">
    <location>
        <position position="43"/>
    </location>
</feature>
<dbReference type="FunFam" id="3.40.50.200:FF:000006">
    <property type="entry name" value="Subtilisin-like protease SBT1.5"/>
    <property type="match status" value="1"/>
</dbReference>
<evidence type="ECO:0000256" key="2">
    <source>
        <dbReference type="ARBA" id="ARBA00011073"/>
    </source>
</evidence>
<dbReference type="InterPro" id="IPR015500">
    <property type="entry name" value="Peptidase_S8_subtilisin-rel"/>
</dbReference>
<feature type="active site" description="Charge relay system" evidence="9">
    <location>
        <position position="288"/>
    </location>
</feature>
<evidence type="ECO:0000256" key="8">
    <source>
        <dbReference type="PIRSR" id="PIRSR615500-1"/>
    </source>
</evidence>
<feature type="signal peptide" evidence="11">
    <location>
        <begin position="1"/>
        <end position="22"/>
    </location>
</feature>
<dbReference type="Gene3D" id="3.50.30.30">
    <property type="match status" value="1"/>
</dbReference>
<evidence type="ECO:0000256" key="1">
    <source>
        <dbReference type="ARBA" id="ARBA00004613"/>
    </source>
</evidence>
<name>A0A835FQT2_9POAL</name>
<evidence type="ECO:0000313" key="16">
    <source>
        <dbReference type="EMBL" id="KAF8768686.1"/>
    </source>
</evidence>
<dbReference type="InterPro" id="IPR010259">
    <property type="entry name" value="S8pro/Inhibitor_I9"/>
</dbReference>
<dbReference type="GO" id="GO:0005576">
    <property type="term" value="C:extracellular region"/>
    <property type="evidence" value="ECO:0007669"/>
    <property type="project" value="UniProtKB-SubCell"/>
</dbReference>
<feature type="domain" description="Subtilisin-like protease fibronectin type-III" evidence="15">
    <location>
        <begin position="399"/>
        <end position="496"/>
    </location>
</feature>
<dbReference type="InterPro" id="IPR034197">
    <property type="entry name" value="Peptidases_S8_3"/>
</dbReference>
<evidence type="ECO:0000256" key="5">
    <source>
        <dbReference type="ARBA" id="ARBA00022801"/>
    </source>
</evidence>
<evidence type="ECO:0000259" key="13">
    <source>
        <dbReference type="Pfam" id="PF02225"/>
    </source>
</evidence>
<dbReference type="SUPFAM" id="SSF52743">
    <property type="entry name" value="Subtilisin-like"/>
    <property type="match status" value="2"/>
</dbReference>
<feature type="active site" description="Charge relay system" evidence="8 9">
    <location>
        <position position="718"/>
    </location>
</feature>
<comment type="subcellular location">
    <subcellularLocation>
        <location evidence="1">Secreted</location>
    </subcellularLocation>
</comment>
<feature type="region of interest" description="Disordered" evidence="10">
    <location>
        <begin position="93"/>
        <end position="115"/>
    </location>
</feature>
<dbReference type="PANTHER" id="PTHR10795">
    <property type="entry name" value="PROPROTEIN CONVERTASE SUBTILISIN/KEXIN"/>
    <property type="match status" value="1"/>
</dbReference>
<keyword evidence="5 9" id="KW-0378">Hydrolase</keyword>
<feature type="domain" description="Subtilisin-like protease fibronectin type-III" evidence="15">
    <location>
        <begin position="1161"/>
        <end position="1259"/>
    </location>
</feature>
<evidence type="ECO:0000256" key="3">
    <source>
        <dbReference type="ARBA" id="ARBA00022670"/>
    </source>
</evidence>
<dbReference type="InterPro" id="IPR003137">
    <property type="entry name" value="PA_domain"/>
</dbReference>
<dbReference type="EMBL" id="JACEFO010000500">
    <property type="protein sequence ID" value="KAF8768686.1"/>
    <property type="molecule type" value="Genomic_DNA"/>
</dbReference>
<feature type="domain" description="Peptidase S8/S53" evidence="12">
    <location>
        <begin position="643"/>
        <end position="1081"/>
    </location>
</feature>
<feature type="region of interest" description="Disordered" evidence="10">
    <location>
        <begin position="1350"/>
        <end position="1376"/>
    </location>
</feature>
<dbReference type="Proteomes" id="UP000636709">
    <property type="component" value="Unassembled WGS sequence"/>
</dbReference>
<dbReference type="Pfam" id="PF02225">
    <property type="entry name" value="PA"/>
    <property type="match status" value="1"/>
</dbReference>
<feature type="compositionally biased region" description="Basic and acidic residues" evidence="10">
    <location>
        <begin position="1363"/>
        <end position="1376"/>
    </location>
</feature>
<dbReference type="CDD" id="cd02120">
    <property type="entry name" value="PA_subtilisin_like"/>
    <property type="match status" value="1"/>
</dbReference>
<protein>
    <submittedName>
        <fullName evidence="16">Uncharacterized protein</fullName>
    </submittedName>
</protein>
<proteinExistence type="inferred from homology"/>
<dbReference type="PROSITE" id="PS00136">
    <property type="entry name" value="SUBTILASE_ASP"/>
    <property type="match status" value="2"/>
</dbReference>
<keyword evidence="4 11" id="KW-0732">Signal</keyword>
<evidence type="ECO:0000313" key="17">
    <source>
        <dbReference type="Proteomes" id="UP000636709"/>
    </source>
</evidence>
<evidence type="ECO:0000256" key="7">
    <source>
        <dbReference type="ARBA" id="ARBA00023180"/>
    </source>
</evidence>
<dbReference type="InterPro" id="IPR000209">
    <property type="entry name" value="Peptidase_S8/S53_dom"/>
</dbReference>
<feature type="chain" id="PRO_5032497732" evidence="11">
    <location>
        <begin position="23"/>
        <end position="1376"/>
    </location>
</feature>
<dbReference type="Pfam" id="PF00082">
    <property type="entry name" value="Peptidase_S8"/>
    <property type="match status" value="2"/>
</dbReference>
<dbReference type="Gene3D" id="3.30.70.80">
    <property type="entry name" value="Peptidase S8 propeptide/proteinase inhibitor I9"/>
    <property type="match status" value="1"/>
</dbReference>
<evidence type="ECO:0000256" key="10">
    <source>
        <dbReference type="SAM" id="MobiDB-lite"/>
    </source>
</evidence>
<evidence type="ECO:0000256" key="6">
    <source>
        <dbReference type="ARBA" id="ARBA00022825"/>
    </source>
</evidence>
<comment type="caution">
    <text evidence="16">The sequence shown here is derived from an EMBL/GenBank/DDBJ whole genome shotgun (WGS) entry which is preliminary data.</text>
</comment>
<evidence type="ECO:0000259" key="12">
    <source>
        <dbReference type="Pfam" id="PF00082"/>
    </source>
</evidence>
<feature type="active site" description="Charge relay system" evidence="8 9">
    <location>
        <position position="652"/>
    </location>
</feature>
<feature type="active site" description="Charge relay system" evidence="8 9">
    <location>
        <position position="1045"/>
    </location>
</feature>
<keyword evidence="3 9" id="KW-0645">Protease</keyword>
<feature type="domain" description="Inhibitor I9" evidence="14">
    <location>
        <begin position="542"/>
        <end position="616"/>
    </location>
</feature>
<evidence type="ECO:0000259" key="15">
    <source>
        <dbReference type="Pfam" id="PF17766"/>
    </source>
</evidence>
<evidence type="ECO:0000256" key="11">
    <source>
        <dbReference type="SAM" id="SignalP"/>
    </source>
</evidence>
<feature type="compositionally biased region" description="Polar residues" evidence="10">
    <location>
        <begin position="237"/>
        <end position="250"/>
    </location>
</feature>
<feature type="active site" description="Charge relay system" evidence="9">
    <location>
        <position position="109"/>
    </location>
</feature>
<feature type="domain" description="PA" evidence="13">
    <location>
        <begin position="875"/>
        <end position="960"/>
    </location>
</feature>
<evidence type="ECO:0000259" key="14">
    <source>
        <dbReference type="Pfam" id="PF05922"/>
    </source>
</evidence>
<gene>
    <name evidence="16" type="ORF">HU200_007240</name>
</gene>
<dbReference type="InterPro" id="IPR023827">
    <property type="entry name" value="Peptidase_S8_Asp-AS"/>
</dbReference>
<keyword evidence="7" id="KW-0325">Glycoprotein</keyword>
<dbReference type="InterPro" id="IPR045051">
    <property type="entry name" value="SBT"/>
</dbReference>
<dbReference type="PROSITE" id="PS51892">
    <property type="entry name" value="SUBTILASE"/>
    <property type="match status" value="2"/>
</dbReference>
<dbReference type="InterPro" id="IPR036852">
    <property type="entry name" value="Peptidase_S8/S53_dom_sf"/>
</dbReference>
<comment type="similarity">
    <text evidence="2 9">Belongs to the peptidase S8 family.</text>
</comment>
<evidence type="ECO:0000256" key="9">
    <source>
        <dbReference type="PROSITE-ProRule" id="PRU01240"/>
    </source>
</evidence>
<keyword evidence="6 9" id="KW-0720">Serine protease</keyword>
<dbReference type="GO" id="GO:0006508">
    <property type="term" value="P:proteolysis"/>
    <property type="evidence" value="ECO:0007669"/>
    <property type="project" value="UniProtKB-KW"/>
</dbReference>
<dbReference type="CDD" id="cd04852">
    <property type="entry name" value="Peptidases_S8_3"/>
    <property type="match status" value="2"/>
</dbReference>
<dbReference type="InterPro" id="IPR037045">
    <property type="entry name" value="S8pro/Inhibitor_I9_sf"/>
</dbReference>
<keyword evidence="17" id="KW-1185">Reference proteome</keyword>
<dbReference type="Gene3D" id="3.40.50.200">
    <property type="entry name" value="Peptidase S8/S53 domain"/>
    <property type="match status" value="2"/>
</dbReference>
<dbReference type="OrthoDB" id="749792at2759"/>
<feature type="domain" description="Peptidase S8/S53" evidence="12">
    <location>
        <begin position="34"/>
        <end position="342"/>
    </location>
</feature>
<reference evidence="16" key="1">
    <citation type="submission" date="2020-07" db="EMBL/GenBank/DDBJ databases">
        <title>Genome sequence and genetic diversity analysis of an under-domesticated orphan crop, white fonio (Digitaria exilis).</title>
        <authorList>
            <person name="Bennetzen J.L."/>
            <person name="Chen S."/>
            <person name="Ma X."/>
            <person name="Wang X."/>
            <person name="Yssel A.E.J."/>
            <person name="Chaluvadi S.R."/>
            <person name="Johnson M."/>
            <person name="Gangashetty P."/>
            <person name="Hamidou F."/>
            <person name="Sanogo M.D."/>
            <person name="Zwaenepoel A."/>
            <person name="Wallace J."/>
            <person name="Van De Peer Y."/>
            <person name="Van Deynze A."/>
        </authorList>
    </citation>
    <scope>NUCLEOTIDE SEQUENCE</scope>
    <source>
        <tissue evidence="16">Leaves</tissue>
    </source>
</reference>
<accession>A0A835FQT2</accession>
<dbReference type="Pfam" id="PF17766">
    <property type="entry name" value="fn3_6"/>
    <property type="match status" value="2"/>
</dbReference>